<organism evidence="2 3">
    <name type="scientific">Stylonychia lemnae</name>
    <name type="common">Ciliate</name>
    <dbReference type="NCBI Taxonomy" id="5949"/>
    <lineage>
        <taxon>Eukaryota</taxon>
        <taxon>Sar</taxon>
        <taxon>Alveolata</taxon>
        <taxon>Ciliophora</taxon>
        <taxon>Intramacronucleata</taxon>
        <taxon>Spirotrichea</taxon>
        <taxon>Stichotrichia</taxon>
        <taxon>Sporadotrichida</taxon>
        <taxon>Oxytrichidae</taxon>
        <taxon>Stylonychinae</taxon>
        <taxon>Stylonychia</taxon>
    </lineage>
</organism>
<dbReference type="InParanoid" id="A0A077ZP60"/>
<dbReference type="Proteomes" id="UP000039865">
    <property type="component" value="Unassembled WGS sequence"/>
</dbReference>
<protein>
    <submittedName>
        <fullName evidence="2">Uncharacterized protein</fullName>
    </submittedName>
</protein>
<gene>
    <name evidence="2" type="primary">Contig17293.g18419</name>
    <name evidence="2" type="ORF">STYLEM_114</name>
</gene>
<accession>A0A077ZP60</accession>
<keyword evidence="3" id="KW-1185">Reference proteome</keyword>
<proteinExistence type="predicted"/>
<keyword evidence="1" id="KW-0812">Transmembrane</keyword>
<evidence type="ECO:0000256" key="1">
    <source>
        <dbReference type="SAM" id="Phobius"/>
    </source>
</evidence>
<evidence type="ECO:0000313" key="2">
    <source>
        <dbReference type="EMBL" id="CDW71175.1"/>
    </source>
</evidence>
<feature type="transmembrane region" description="Helical" evidence="1">
    <location>
        <begin position="16"/>
        <end position="34"/>
    </location>
</feature>
<dbReference type="OrthoDB" id="325725at2759"/>
<evidence type="ECO:0000313" key="3">
    <source>
        <dbReference type="Proteomes" id="UP000039865"/>
    </source>
</evidence>
<name>A0A077ZP60_STYLE</name>
<dbReference type="EMBL" id="CCKQ01000106">
    <property type="protein sequence ID" value="CDW71175.1"/>
    <property type="molecule type" value="Genomic_DNA"/>
</dbReference>
<keyword evidence="1" id="KW-1133">Transmembrane helix</keyword>
<keyword evidence="1" id="KW-0472">Membrane</keyword>
<sequence>MKSLKKQMRIIQKPRIMVWFYTILNLVPLILGQISQDTPKTPLTLGQIYFDISQDVRTMTYYSYTITGKNLKTDIEKSIGNMTAIRLDTQDPDSDPDLFISKTVDYPTQDYESDQVCTRNGPEYCILDNSIFKVGDTINIGIRCLNACKYSLRVIQPTVSQLNSSNVSEATTTVFLDQRSLNIFAYRIPQNTTDISKIANLQFTVISYQLESQMTLAYVVSNNFNLIQQRDTDLIIDGGKAIKFTTQDYGWCNNCLIYLIVNMRSASNLIIKTTLSPAMYKLEDQVAIERLVKSQQLECLSFNMLKAVNDAVFEINQYQGEMDILAYYRNLDTNEVSSDILVSSEMFQQRSIIVRSIDRQRLGPANGLIYLCIQAFSDSSLSIYPYQYYSFDKYDAVEDSLYSFVLDSKDSVYFRYTSVILQQSAVLNITVQSFSNLYNVPKVFYQICQSSNIDECSLSKQQQQGDKSISPLMTELVGQVDNLKNRYVTINHNPLMCPIPSNCIYLISVYNNDLSNPLKTTFKLTTSQPDPRPVMLFKQYYGVLDQGDNKYYQLVMSPTQIQTLTLSYLVVNLTSFNGRADLYASNITKNPNSNNYTQKSRTISPWTSLVYNVTGIDIMQKPVYFTVNANFRTTYSIKFDAIYTDITDPKESFSDITQEIILDGIVKQTSIDSTGNRTKVFAYSPVSENNNPRDIVLLLNVDSSPANTVLNYDVFYGNQKWLYLTGTNTIKGSQLQYVDGQTMTIVFRETQTSPYRYQSQYSLSSQPSDPKNLINFNFEIMAGGNPASNLIDTSVDQIYTAYTLDSSQLIYFRQYLIDTNGTYQFQIEPVKGTASVMFRTGATQPQFNKDESSTYFMQSIYDPNQNIHTIQTERQQREAASSICKNSSYTLRGGNNNCTMWIGVQCEARCLVKLSSSLIQAKTRTVAIPTLIQNNTVYSRSLARNKTDYYFMPFIRNQLKPTFAFLLQKQNNDLLMTMRVILNGFLPYFNWSYPTNTSADFVVRSNFTNPVEILEMQNVTLMRCLVNQSCIIIIGVTGNGPVNTSISNYQFTFFDQPSRISQEHIFTDLVESSNTYKYFWYIFNATANWRQTISMKINSLNDYAQLYVSINSCARPSDMYNLYKSDQFTSEIIQISSNDSYIKSFKFMPRMLVVIGVKALTPTVNFTLFNYGPNYYNTTFLNITDLTLNKSLNSTLRPINQKLTNNFQIFRYFNFDSKELRFGVSVRDGSLFVYTNIQRYQLTVSNPYFQIPLNASTSFLAPINLNKSQNTSIIFSDTKNTDYLCQFCWYYITVFQNFTTNLNAQTVFSINVTEPETASNKIPLIQSNFENIILQPKSFIQRRIVFQYKSEFSITVTSNSNASILAIISDHPDSTLENTIWTQSSNTSVVFSMSSIDPRFAVGRTYYLSVAAPDSLQNVTIAVNQFKQVNLLRDKMIVQNRMDTPQDFVKFYYYLLPKVGQNYTSSLTINVITPGFIPNIYLLKNDILNGSLIYSNLKYPTINNFSIKLENTFYSIDGRKTYNITFNNTAMNTTYQVPYLALQNQTFNVTTLQNVSTQVYNTTTKKNQIVYQMKNVTTQEIRAVNVTKFYNATAFNQSYYTMAIYWTTFGFTDYQKAEYELNYTTNIPANNVRLSVKQELPASQFTKFIEEIFPNWSHKYEGLSEDNAGHSEQSMIVQETKSNVERHQFMRAKLLPQK</sequence>
<reference evidence="2 3" key="1">
    <citation type="submission" date="2014-06" db="EMBL/GenBank/DDBJ databases">
        <authorList>
            <person name="Swart Estienne"/>
        </authorList>
    </citation>
    <scope>NUCLEOTIDE SEQUENCE [LARGE SCALE GENOMIC DNA]</scope>
    <source>
        <strain evidence="2 3">130c</strain>
    </source>
</reference>